<dbReference type="SUPFAM" id="SSF52009">
    <property type="entry name" value="Phosphohistidine domain"/>
    <property type="match status" value="1"/>
</dbReference>
<dbReference type="GO" id="GO:0005524">
    <property type="term" value="F:ATP binding"/>
    <property type="evidence" value="ECO:0007669"/>
    <property type="project" value="InterPro"/>
</dbReference>
<dbReference type="InterPro" id="IPR008279">
    <property type="entry name" value="PEP-util_enz_mobile_dom"/>
</dbReference>
<evidence type="ECO:0000313" key="3">
    <source>
        <dbReference type="EMBL" id="ACQ78342.1"/>
    </source>
</evidence>
<dbReference type="OrthoDB" id="9765468at2"/>
<dbReference type="AlphaFoldDB" id="C5BUW8"/>
<gene>
    <name evidence="3" type="ordered locus">Bcav_0076</name>
</gene>
<dbReference type="Gene3D" id="3.30.1490.20">
    <property type="entry name" value="ATP-grasp fold, A domain"/>
    <property type="match status" value="1"/>
</dbReference>
<dbReference type="InterPro" id="IPR036637">
    <property type="entry name" value="Phosphohistidine_dom_sf"/>
</dbReference>
<dbReference type="Pfam" id="PF00391">
    <property type="entry name" value="PEP-utilizers"/>
    <property type="match status" value="1"/>
</dbReference>
<dbReference type="Gene3D" id="3.30.470.20">
    <property type="entry name" value="ATP-grasp fold, B domain"/>
    <property type="match status" value="1"/>
</dbReference>
<dbReference type="Pfam" id="PF01326">
    <property type="entry name" value="PPDK_N"/>
    <property type="match status" value="1"/>
</dbReference>
<dbReference type="PANTHER" id="PTHR43615">
    <property type="entry name" value="PHOSPHOENOLPYRUVATE SYNTHASE-RELATED"/>
    <property type="match status" value="1"/>
</dbReference>
<dbReference type="HOGENOM" id="CLU_007308_6_0_11"/>
<organism evidence="3 4">
    <name type="scientific">Beutenbergia cavernae (strain ATCC BAA-8 / DSM 12333 / CCUG 43141 / JCM 11478 / NBRC 16432 / NCIMB 13614 / HKI 0122)</name>
    <dbReference type="NCBI Taxonomy" id="471853"/>
    <lineage>
        <taxon>Bacteria</taxon>
        <taxon>Bacillati</taxon>
        <taxon>Actinomycetota</taxon>
        <taxon>Actinomycetes</taxon>
        <taxon>Micrococcales</taxon>
        <taxon>Beutenbergiaceae</taxon>
        <taxon>Beutenbergia</taxon>
    </lineage>
</organism>
<accession>C5BUW8</accession>
<dbReference type="EMBL" id="CP001618">
    <property type="protein sequence ID" value="ACQ78342.1"/>
    <property type="molecule type" value="Genomic_DNA"/>
</dbReference>
<dbReference type="InterPro" id="IPR013815">
    <property type="entry name" value="ATP_grasp_subdomain_1"/>
</dbReference>
<feature type="domain" description="PEP-utilising enzyme mobile" evidence="1">
    <location>
        <begin position="332"/>
        <end position="402"/>
    </location>
</feature>
<dbReference type="InterPro" id="IPR051549">
    <property type="entry name" value="PEP_Utilizing_Enz"/>
</dbReference>
<dbReference type="PANTHER" id="PTHR43615:SF1">
    <property type="entry name" value="PPDK_N DOMAIN-CONTAINING PROTEIN"/>
    <property type="match status" value="1"/>
</dbReference>
<dbReference type="eggNOG" id="COG3848">
    <property type="taxonomic scope" value="Bacteria"/>
</dbReference>
<dbReference type="STRING" id="471853.Bcav_0076"/>
<protein>
    <submittedName>
        <fullName evidence="3">Pyruvate phosphate dikinase PEP/pyruvate-binding</fullName>
    </submittedName>
</protein>
<dbReference type="eggNOG" id="COG0574">
    <property type="taxonomic scope" value="Bacteria"/>
</dbReference>
<dbReference type="RefSeq" id="WP_012725122.1">
    <property type="nucleotide sequence ID" value="NC_012669.1"/>
</dbReference>
<keyword evidence="3" id="KW-0418">Kinase</keyword>
<dbReference type="SUPFAM" id="SSF56059">
    <property type="entry name" value="Glutathione synthetase ATP-binding domain-like"/>
    <property type="match status" value="1"/>
</dbReference>
<keyword evidence="3" id="KW-0808">Transferase</keyword>
<proteinExistence type="predicted"/>
<dbReference type="KEGG" id="bcv:Bcav_0076"/>
<dbReference type="Gene3D" id="3.50.30.10">
    <property type="entry name" value="Phosphohistidine domain"/>
    <property type="match status" value="1"/>
</dbReference>
<keyword evidence="3" id="KW-0670">Pyruvate</keyword>
<reference evidence="3 4" key="1">
    <citation type="journal article" date="2009" name="Stand. Genomic Sci.">
        <title>Complete genome sequence of Beutenbergia cavernae type strain (HKI 0122).</title>
        <authorList>
            <person name="Land M."/>
            <person name="Pukall R."/>
            <person name="Abt B."/>
            <person name="Goker M."/>
            <person name="Rohde M."/>
            <person name="Glavina Del Rio T."/>
            <person name="Tice H."/>
            <person name="Copeland A."/>
            <person name="Cheng J.F."/>
            <person name="Lucas S."/>
            <person name="Chen F."/>
            <person name="Nolan M."/>
            <person name="Bruce D."/>
            <person name="Goodwin L."/>
            <person name="Pitluck S."/>
            <person name="Ivanova N."/>
            <person name="Mavromatis K."/>
            <person name="Ovchinnikova G."/>
            <person name="Pati A."/>
            <person name="Chen A."/>
            <person name="Palaniappan K."/>
            <person name="Hauser L."/>
            <person name="Chang Y.J."/>
            <person name="Jefferies C.C."/>
            <person name="Saunders E."/>
            <person name="Brettin T."/>
            <person name="Detter J.C."/>
            <person name="Han C."/>
            <person name="Chain P."/>
            <person name="Bristow J."/>
            <person name="Eisen J.A."/>
            <person name="Markowitz V."/>
            <person name="Hugenholtz P."/>
            <person name="Kyrpides N.C."/>
            <person name="Klenk H.P."/>
            <person name="Lapidus A."/>
        </authorList>
    </citation>
    <scope>NUCLEOTIDE SEQUENCE [LARGE SCALE GENOMIC DNA]</scope>
    <source>
        <strain evidence="4">ATCC BAA-8 / DSM 12333 / NBRC 16432</strain>
    </source>
</reference>
<evidence type="ECO:0000259" key="1">
    <source>
        <dbReference type="Pfam" id="PF00391"/>
    </source>
</evidence>
<sequence>MLLRDATATAGGGKAGALGTLVRAGLPVPDAFVIPFDAWRDAVRRLDLPTSPHGPGAAAARRAIADAPLDPALVEAIARGLERLGDPPVAVRSSAAGEDTAHASAAGAHESVLAVRGVAAVADAVRACWASLLSARALAYWDAAGPGLPAGDPEMAVLVQRLVDAEVSGVLFTPDDDGDATRIEASWGLGPSVVGGTVTPDAYLVAAGGEVTSTIADKRTRQDRRGTRLVVSDVRHDLRHRPALDHATVTRLAGLGHAVADALGGPQDVEWALADGEAWILQARPVTAAPPRGPAVATERGPAVLTGTPGSHGSATGTARVVTGPDDFSRVAPGDVLVCPWTDPAWTPLLRIAAGVVTETGGVLSHAAIVARERRIPAVLAVADATTRIRDGGTVTVDGTAGTVTTLA</sequence>
<dbReference type="GO" id="GO:0016301">
    <property type="term" value="F:kinase activity"/>
    <property type="evidence" value="ECO:0007669"/>
    <property type="project" value="UniProtKB-KW"/>
</dbReference>
<name>C5BUW8_BEUC1</name>
<evidence type="ECO:0000259" key="2">
    <source>
        <dbReference type="Pfam" id="PF01326"/>
    </source>
</evidence>
<keyword evidence="4" id="KW-1185">Reference proteome</keyword>
<evidence type="ECO:0000313" key="4">
    <source>
        <dbReference type="Proteomes" id="UP000007962"/>
    </source>
</evidence>
<dbReference type="Proteomes" id="UP000007962">
    <property type="component" value="Chromosome"/>
</dbReference>
<feature type="domain" description="Pyruvate phosphate dikinase AMP/ATP-binding" evidence="2">
    <location>
        <begin position="12"/>
        <end position="290"/>
    </location>
</feature>
<dbReference type="InterPro" id="IPR002192">
    <property type="entry name" value="PPDK_AMP/ATP-bd"/>
</dbReference>